<keyword evidence="2" id="KW-1185">Reference proteome</keyword>
<dbReference type="Proteomes" id="UP000820669">
    <property type="component" value="Unassembled WGS sequence"/>
</dbReference>
<accession>A0ABX1S4C7</accession>
<evidence type="ECO:0000313" key="1">
    <source>
        <dbReference type="EMBL" id="NMH96428.1"/>
    </source>
</evidence>
<proteinExistence type="predicted"/>
<gene>
    <name evidence="1" type="ORF">HF526_03700</name>
</gene>
<evidence type="ECO:0008006" key="3">
    <source>
        <dbReference type="Google" id="ProtNLM"/>
    </source>
</evidence>
<reference evidence="1 2" key="1">
    <citation type="submission" date="2020-04" db="EMBL/GenBank/DDBJ databases">
        <authorList>
            <person name="Klaysubun C."/>
            <person name="Duangmal K."/>
            <person name="Lipun K."/>
        </authorList>
    </citation>
    <scope>NUCLEOTIDE SEQUENCE [LARGE SCALE GENOMIC DNA]</scope>
    <source>
        <strain evidence="1 2">K10HN5</strain>
    </source>
</reference>
<name>A0ABX1S4C7_9PSEU</name>
<evidence type="ECO:0000313" key="2">
    <source>
        <dbReference type="Proteomes" id="UP000820669"/>
    </source>
</evidence>
<organism evidence="1 2">
    <name type="scientific">Pseudonocardia acidicola</name>
    <dbReference type="NCBI Taxonomy" id="2724939"/>
    <lineage>
        <taxon>Bacteria</taxon>
        <taxon>Bacillati</taxon>
        <taxon>Actinomycetota</taxon>
        <taxon>Actinomycetes</taxon>
        <taxon>Pseudonocardiales</taxon>
        <taxon>Pseudonocardiaceae</taxon>
        <taxon>Pseudonocardia</taxon>
    </lineage>
</organism>
<comment type="caution">
    <text evidence="1">The sequence shown here is derived from an EMBL/GenBank/DDBJ whole genome shotgun (WGS) entry which is preliminary data.</text>
</comment>
<sequence length="92" mass="9670">MAERVAAVAAAHPAVARLDAGEFGALATYLPGRRLVGVRIGEAGEPVELGVVLHLDRPIPEVAQVLRRQVAPLCGAVPVNITVTDVVTDDRR</sequence>
<dbReference type="EMBL" id="JAAXLA010000004">
    <property type="protein sequence ID" value="NMH96428.1"/>
    <property type="molecule type" value="Genomic_DNA"/>
</dbReference>
<protein>
    <recommendedName>
        <fullName evidence="3">Asp23/Gls24 family envelope stress response protein</fullName>
    </recommendedName>
</protein>